<proteinExistence type="predicted"/>
<protein>
    <recommendedName>
        <fullName evidence="6">G-protein coupled receptors family 1 profile domain-containing protein</fullName>
    </recommendedName>
</protein>
<dbReference type="AlphaFoldDB" id="A0ABD3VYY8"/>
<keyword evidence="3 5" id="KW-1133">Transmembrane helix</keyword>
<accession>A0ABD3VYY8</accession>
<feature type="non-terminal residue" evidence="7">
    <location>
        <position position="101"/>
    </location>
</feature>
<dbReference type="EMBL" id="JBJQND010000009">
    <property type="protein sequence ID" value="KAL3866208.1"/>
    <property type="molecule type" value="Genomic_DNA"/>
</dbReference>
<keyword evidence="8" id="KW-1185">Reference proteome</keyword>
<keyword evidence="4 5" id="KW-0472">Membrane</keyword>
<name>A0ABD3VYY8_SINWO</name>
<dbReference type="SUPFAM" id="SSF81321">
    <property type="entry name" value="Family A G protein-coupled receptor-like"/>
    <property type="match status" value="1"/>
</dbReference>
<evidence type="ECO:0000313" key="8">
    <source>
        <dbReference type="Proteomes" id="UP001634394"/>
    </source>
</evidence>
<evidence type="ECO:0000313" key="7">
    <source>
        <dbReference type="EMBL" id="KAL3866208.1"/>
    </source>
</evidence>
<comment type="caution">
    <text evidence="7">The sequence shown here is derived from an EMBL/GenBank/DDBJ whole genome shotgun (WGS) entry which is preliminary data.</text>
</comment>
<comment type="subcellular location">
    <subcellularLocation>
        <location evidence="1">Membrane</location>
    </subcellularLocation>
</comment>
<feature type="transmembrane region" description="Helical" evidence="5">
    <location>
        <begin position="82"/>
        <end position="99"/>
    </location>
</feature>
<organism evidence="7 8">
    <name type="scientific">Sinanodonta woodiana</name>
    <name type="common">Chinese pond mussel</name>
    <name type="synonym">Anodonta woodiana</name>
    <dbReference type="NCBI Taxonomy" id="1069815"/>
    <lineage>
        <taxon>Eukaryota</taxon>
        <taxon>Metazoa</taxon>
        <taxon>Spiralia</taxon>
        <taxon>Lophotrochozoa</taxon>
        <taxon>Mollusca</taxon>
        <taxon>Bivalvia</taxon>
        <taxon>Autobranchia</taxon>
        <taxon>Heteroconchia</taxon>
        <taxon>Palaeoheterodonta</taxon>
        <taxon>Unionida</taxon>
        <taxon>Unionoidea</taxon>
        <taxon>Unionidae</taxon>
        <taxon>Unioninae</taxon>
        <taxon>Sinanodonta</taxon>
    </lineage>
</organism>
<feature type="non-terminal residue" evidence="7">
    <location>
        <position position="1"/>
    </location>
</feature>
<dbReference type="GO" id="GO:0016020">
    <property type="term" value="C:membrane"/>
    <property type="evidence" value="ECO:0007669"/>
    <property type="project" value="UniProtKB-SubCell"/>
</dbReference>
<dbReference type="PROSITE" id="PS50262">
    <property type="entry name" value="G_PROTEIN_RECEP_F1_2"/>
    <property type="match status" value="1"/>
</dbReference>
<gene>
    <name evidence="7" type="ORF">ACJMK2_043530</name>
</gene>
<feature type="transmembrane region" description="Helical" evidence="5">
    <location>
        <begin position="46"/>
        <end position="70"/>
    </location>
</feature>
<dbReference type="InterPro" id="IPR017452">
    <property type="entry name" value="GPCR_Rhodpsn_7TM"/>
</dbReference>
<keyword evidence="2 5" id="KW-0812">Transmembrane</keyword>
<evidence type="ECO:0000256" key="5">
    <source>
        <dbReference type="SAM" id="Phobius"/>
    </source>
</evidence>
<sequence length="101" mass="11207">KMESIESTNISILENSTTNHTITTLYKESEYEEHNGNQDFLNSAKYIFEIVLGLITVTGLVVNILTVAVILRHKGIKSITDILVLTLAVTDTLSIVFGVPW</sequence>
<evidence type="ECO:0000256" key="1">
    <source>
        <dbReference type="ARBA" id="ARBA00004370"/>
    </source>
</evidence>
<feature type="domain" description="G-protein coupled receptors family 1 profile" evidence="6">
    <location>
        <begin position="62"/>
        <end position="101"/>
    </location>
</feature>
<dbReference type="PRINTS" id="PR00237">
    <property type="entry name" value="GPCRRHODOPSN"/>
</dbReference>
<evidence type="ECO:0000256" key="2">
    <source>
        <dbReference type="ARBA" id="ARBA00022692"/>
    </source>
</evidence>
<evidence type="ECO:0000256" key="4">
    <source>
        <dbReference type="ARBA" id="ARBA00023136"/>
    </source>
</evidence>
<dbReference type="InterPro" id="IPR000276">
    <property type="entry name" value="GPCR_Rhodpsn"/>
</dbReference>
<reference evidence="7 8" key="1">
    <citation type="submission" date="2024-11" db="EMBL/GenBank/DDBJ databases">
        <title>Chromosome-level genome assembly of the freshwater bivalve Anodonta woodiana.</title>
        <authorList>
            <person name="Chen X."/>
        </authorList>
    </citation>
    <scope>NUCLEOTIDE SEQUENCE [LARGE SCALE GENOMIC DNA]</scope>
    <source>
        <strain evidence="7">MN2024</strain>
        <tissue evidence="7">Gills</tissue>
    </source>
</reference>
<dbReference type="Proteomes" id="UP001634394">
    <property type="component" value="Unassembled WGS sequence"/>
</dbReference>
<dbReference type="Gene3D" id="1.20.1070.10">
    <property type="entry name" value="Rhodopsin 7-helix transmembrane proteins"/>
    <property type="match status" value="1"/>
</dbReference>
<evidence type="ECO:0000256" key="3">
    <source>
        <dbReference type="ARBA" id="ARBA00022989"/>
    </source>
</evidence>
<evidence type="ECO:0000259" key="6">
    <source>
        <dbReference type="PROSITE" id="PS50262"/>
    </source>
</evidence>